<accession>A0ABR5K3I2</accession>
<evidence type="ECO:0000313" key="3">
    <source>
        <dbReference type="Proteomes" id="UP000050668"/>
    </source>
</evidence>
<keyword evidence="3" id="KW-1185">Reference proteome</keyword>
<keyword evidence="1" id="KW-0175">Coiled coil</keyword>
<reference evidence="3" key="1">
    <citation type="submission" date="2015-07" db="EMBL/GenBank/DDBJ databases">
        <title>Fjat-14205 dsm 2895.</title>
        <authorList>
            <person name="Liu B."/>
            <person name="Wang J."/>
            <person name="Zhu Y."/>
            <person name="Liu G."/>
            <person name="Chen Q."/>
            <person name="Chen Z."/>
            <person name="Lan J."/>
            <person name="Che J."/>
            <person name="Ge C."/>
            <person name="Shi H."/>
            <person name="Pan Z."/>
            <person name="Liu X."/>
        </authorList>
    </citation>
    <scope>NUCLEOTIDE SEQUENCE [LARGE SCALE GENOMIC DNA]</scope>
    <source>
        <strain evidence="3">DSM 25560</strain>
    </source>
</reference>
<name>A0ABR5K3I2_9BACI</name>
<sequence>MIETHDAKEMIFGIIQHDPLFAVIRDTPLEEVLYRDPYLSDISEKKYYSTAEVSSWFDITERKLRYYIKPFELYIFDDTKVNSKTTTAIRLNLPAILKLRMILLLKDEHRVNGLKLLLGMDEYGRFIDQQLAATTDIAPSNELANKVDMLGNVLQQMMQTGLFNLEQEDESGTLQIALNKDFLTQNMLVQASESNNQIIEIQKETNKLKYENERLQKQITELKEVNAKDVVIKVRERFIENEIASALRTEALQQFSTQKKSGFFAKYFRSSQIELEKEQFVEDYISKHLTNRLEVALIEYYE</sequence>
<protein>
    <submittedName>
        <fullName evidence="2">Uncharacterized protein</fullName>
    </submittedName>
</protein>
<comment type="caution">
    <text evidence="2">The sequence shown here is derived from an EMBL/GenBank/DDBJ whole genome shotgun (WGS) entry which is preliminary data.</text>
</comment>
<evidence type="ECO:0000313" key="2">
    <source>
        <dbReference type="EMBL" id="KOS69225.1"/>
    </source>
</evidence>
<gene>
    <name evidence="2" type="ORF">AEA09_12140</name>
</gene>
<feature type="coiled-coil region" evidence="1">
    <location>
        <begin position="198"/>
        <end position="225"/>
    </location>
</feature>
<evidence type="ECO:0000256" key="1">
    <source>
        <dbReference type="SAM" id="Coils"/>
    </source>
</evidence>
<organism evidence="2 3">
    <name type="scientific">Lysinibacillus contaminans</name>
    <dbReference type="NCBI Taxonomy" id="1293441"/>
    <lineage>
        <taxon>Bacteria</taxon>
        <taxon>Bacillati</taxon>
        <taxon>Bacillota</taxon>
        <taxon>Bacilli</taxon>
        <taxon>Bacillales</taxon>
        <taxon>Bacillaceae</taxon>
        <taxon>Lysinibacillus</taxon>
    </lineage>
</organism>
<proteinExistence type="predicted"/>
<dbReference type="Proteomes" id="UP000050668">
    <property type="component" value="Unassembled WGS sequence"/>
</dbReference>
<dbReference type="EMBL" id="LGRV01000003">
    <property type="protein sequence ID" value="KOS69225.1"/>
    <property type="molecule type" value="Genomic_DNA"/>
</dbReference>
<dbReference type="RefSeq" id="WP_053584087.1">
    <property type="nucleotide sequence ID" value="NZ_LGRV01000003.1"/>
</dbReference>